<reference evidence="1 2" key="2">
    <citation type="journal article" date="2011" name="ISME J.">
        <title>RNA-seq reveals cooperative metabolic interactions between two termite-gut spirochete species in co-culture.</title>
        <authorList>
            <person name="Rosenthal A.Z."/>
            <person name="Matson E.G."/>
            <person name="Eldar A."/>
            <person name="Leadbetter J.R."/>
        </authorList>
    </citation>
    <scope>NUCLEOTIDE SEQUENCE [LARGE SCALE GENOMIC DNA]</scope>
    <source>
        <strain evidence="2">ATCC BAA-888 / DSM 13862 / ZAS-9</strain>
    </source>
</reference>
<protein>
    <submittedName>
        <fullName evidence="1">Uncharacterized protein</fullName>
    </submittedName>
</protein>
<keyword evidence="2" id="KW-1185">Reference proteome</keyword>
<evidence type="ECO:0000313" key="2">
    <source>
        <dbReference type="Proteomes" id="UP000009222"/>
    </source>
</evidence>
<evidence type="ECO:0000313" key="1">
    <source>
        <dbReference type="EMBL" id="AEF82477.1"/>
    </source>
</evidence>
<dbReference type="STRING" id="545695.TREAZ_2184"/>
<dbReference type="KEGG" id="taz:TREAZ_2184"/>
<gene>
    <name evidence="1" type="ordered locus">TREAZ_2184</name>
</gene>
<dbReference type="EMBL" id="CP001841">
    <property type="protein sequence ID" value="AEF82477.1"/>
    <property type="molecule type" value="Genomic_DNA"/>
</dbReference>
<organism evidence="1 2">
    <name type="scientific">Leadbettera azotonutricia (strain ATCC BAA-888 / DSM 13862 / ZAS-9)</name>
    <name type="common">Treponema azotonutricium</name>
    <dbReference type="NCBI Taxonomy" id="545695"/>
    <lineage>
        <taxon>Bacteria</taxon>
        <taxon>Pseudomonadati</taxon>
        <taxon>Spirochaetota</taxon>
        <taxon>Spirochaetia</taxon>
        <taxon>Spirochaetales</taxon>
        <taxon>Breznakiellaceae</taxon>
        <taxon>Leadbettera</taxon>
    </lineage>
</organism>
<dbReference type="InParanoid" id="F5Y8S2"/>
<dbReference type="AlphaFoldDB" id="F5Y8S2"/>
<dbReference type="RefSeq" id="WP_015709866.1">
    <property type="nucleotide sequence ID" value="NC_015577.1"/>
</dbReference>
<dbReference type="HOGENOM" id="CLU_2884628_0_0_12"/>
<dbReference type="Proteomes" id="UP000009222">
    <property type="component" value="Chromosome"/>
</dbReference>
<proteinExistence type="predicted"/>
<sequence>MLFAEWNQEEALEYRYNEGREEGRAESHREDARNFLSMGIEPEKVAQGTGLPLEIVKELALTIGTKTARK</sequence>
<reference evidence="2" key="1">
    <citation type="submission" date="2009-12" db="EMBL/GenBank/DDBJ databases">
        <title>Complete sequence of Treponema azotonutricium strain ZAS-9.</title>
        <authorList>
            <person name="Tetu S.G."/>
            <person name="Matson E."/>
            <person name="Ren Q."/>
            <person name="Seshadri R."/>
            <person name="Elbourne L."/>
            <person name="Hassan K.A."/>
            <person name="Durkin A."/>
            <person name="Radune D."/>
            <person name="Mohamoud Y."/>
            <person name="Shay R."/>
            <person name="Jin S."/>
            <person name="Zhang X."/>
            <person name="Lucey K."/>
            <person name="Ballor N.R."/>
            <person name="Ottesen E."/>
            <person name="Rosenthal R."/>
            <person name="Allen A."/>
            <person name="Leadbetter J.R."/>
            <person name="Paulsen I.T."/>
        </authorList>
    </citation>
    <scope>NUCLEOTIDE SEQUENCE [LARGE SCALE GENOMIC DNA]</scope>
    <source>
        <strain evidence="2">ATCC BAA-888 / DSM 13862 / ZAS-9</strain>
    </source>
</reference>
<accession>F5Y8S2</accession>
<name>F5Y8S2_LEAAZ</name>